<protein>
    <submittedName>
        <fullName evidence="1">Uncharacterized protein</fullName>
    </submittedName>
</protein>
<dbReference type="Gramene" id="OBART01G08510.1">
    <property type="protein sequence ID" value="OBART01G08510.1"/>
    <property type="gene ID" value="OBART01G08510"/>
</dbReference>
<reference evidence="1" key="1">
    <citation type="journal article" date="2009" name="Rice">
        <title>De Novo Next Generation Sequencing of Plant Genomes.</title>
        <authorList>
            <person name="Rounsley S."/>
            <person name="Marri P.R."/>
            <person name="Yu Y."/>
            <person name="He R."/>
            <person name="Sisneros N."/>
            <person name="Goicoechea J.L."/>
            <person name="Lee S.J."/>
            <person name="Angelova A."/>
            <person name="Kudrna D."/>
            <person name="Luo M."/>
            <person name="Affourtit J."/>
            <person name="Desany B."/>
            <person name="Knight J."/>
            <person name="Niazi F."/>
            <person name="Egholm M."/>
            <person name="Wing R.A."/>
        </authorList>
    </citation>
    <scope>NUCLEOTIDE SEQUENCE [LARGE SCALE GENOMIC DNA]</scope>
    <source>
        <strain evidence="1">cv. IRGC 105608</strain>
    </source>
</reference>
<accession>A0A0D3ELH3</accession>
<keyword evidence="2" id="KW-1185">Reference proteome</keyword>
<dbReference type="PaxDb" id="65489-OBART01G08510.1"/>
<name>A0A0D3ELH3_9ORYZ</name>
<organism evidence="1">
    <name type="scientific">Oryza barthii</name>
    <dbReference type="NCBI Taxonomy" id="65489"/>
    <lineage>
        <taxon>Eukaryota</taxon>
        <taxon>Viridiplantae</taxon>
        <taxon>Streptophyta</taxon>
        <taxon>Embryophyta</taxon>
        <taxon>Tracheophyta</taxon>
        <taxon>Spermatophyta</taxon>
        <taxon>Magnoliopsida</taxon>
        <taxon>Liliopsida</taxon>
        <taxon>Poales</taxon>
        <taxon>Poaceae</taxon>
        <taxon>BOP clade</taxon>
        <taxon>Oryzoideae</taxon>
        <taxon>Oryzeae</taxon>
        <taxon>Oryzinae</taxon>
        <taxon>Oryza</taxon>
    </lineage>
</organism>
<dbReference type="Proteomes" id="UP000026960">
    <property type="component" value="Chromosome 1"/>
</dbReference>
<sequence length="144" mass="16971">MAFSNRSYTLNLLQFKMIEMSFVPLLIFHLQARCNNWGGRRSHGADRVNEMMVDPLSQYHVCSSVIRHALSLPPTTLELYKGQLVYEHDEKGQPTLEFRETRNLRRLWLHRSLTRTMMHGLEEITKRELDEDDNVEAKGGWRDL</sequence>
<dbReference type="HOGENOM" id="CLU_1799392_0_0_1"/>
<reference evidence="1" key="2">
    <citation type="submission" date="2015-03" db="UniProtKB">
        <authorList>
            <consortium name="EnsemblPlants"/>
        </authorList>
    </citation>
    <scope>IDENTIFICATION</scope>
</reference>
<evidence type="ECO:0000313" key="2">
    <source>
        <dbReference type="Proteomes" id="UP000026960"/>
    </source>
</evidence>
<evidence type="ECO:0000313" key="1">
    <source>
        <dbReference type="EnsemblPlants" id="OBART01G08510.1"/>
    </source>
</evidence>
<proteinExistence type="predicted"/>
<dbReference type="AlphaFoldDB" id="A0A0D3ELH3"/>
<dbReference type="EnsemblPlants" id="OBART01G08510.1">
    <property type="protein sequence ID" value="OBART01G08510.1"/>
    <property type="gene ID" value="OBART01G08510"/>
</dbReference>